<dbReference type="SUPFAM" id="SSF52821">
    <property type="entry name" value="Rhodanese/Cell cycle control phosphatase"/>
    <property type="match status" value="1"/>
</dbReference>
<evidence type="ECO:0000313" key="3">
    <source>
        <dbReference type="EMBL" id="MCQ8104153.1"/>
    </source>
</evidence>
<reference evidence="3 4" key="1">
    <citation type="submission" date="2022-07" db="EMBL/GenBank/DDBJ databases">
        <title>Methylomonas rivi sp. nov., Methylomonas rosea sp. nov., Methylomonas aureus sp. nov. and Methylomonas subterranea sp. nov., four novel methanotrophs isolated from a freshwater creek and the deep terrestrial subsurface.</title>
        <authorList>
            <person name="Abin C."/>
            <person name="Sankaranarayanan K."/>
            <person name="Garner C."/>
            <person name="Sindelar R."/>
            <person name="Kotary K."/>
            <person name="Garner R."/>
            <person name="Barclay S."/>
            <person name="Lawson P."/>
            <person name="Krumholz L."/>
        </authorList>
    </citation>
    <scope>NUCLEOTIDE SEQUENCE [LARGE SCALE GENOMIC DNA]</scope>
    <source>
        <strain evidence="3 4">SURF-2</strain>
    </source>
</reference>
<organism evidence="3 4">
    <name type="scientific">Methylomonas subterranea</name>
    <dbReference type="NCBI Taxonomy" id="2952225"/>
    <lineage>
        <taxon>Bacteria</taxon>
        <taxon>Pseudomonadati</taxon>
        <taxon>Pseudomonadota</taxon>
        <taxon>Gammaproteobacteria</taxon>
        <taxon>Methylococcales</taxon>
        <taxon>Methylococcaceae</taxon>
        <taxon>Methylomonas</taxon>
    </lineage>
</organism>
<proteinExistence type="predicted"/>
<name>A0ABT1TFA9_9GAMM</name>
<dbReference type="EMBL" id="JANIBJ010000013">
    <property type="protein sequence ID" value="MCQ8104153.1"/>
    <property type="molecule type" value="Genomic_DNA"/>
</dbReference>
<comment type="caution">
    <text evidence="3">The sequence shown here is derived from an EMBL/GenBank/DDBJ whole genome shotgun (WGS) entry which is preliminary data.</text>
</comment>
<evidence type="ECO:0000259" key="2">
    <source>
        <dbReference type="PROSITE" id="PS50206"/>
    </source>
</evidence>
<evidence type="ECO:0000313" key="4">
    <source>
        <dbReference type="Proteomes" id="UP001524499"/>
    </source>
</evidence>
<feature type="transmembrane region" description="Helical" evidence="1">
    <location>
        <begin position="12"/>
        <end position="30"/>
    </location>
</feature>
<keyword evidence="1" id="KW-1133">Transmembrane helix</keyword>
<evidence type="ECO:0000256" key="1">
    <source>
        <dbReference type="SAM" id="Phobius"/>
    </source>
</evidence>
<dbReference type="RefSeq" id="WP_256601922.1">
    <property type="nucleotide sequence ID" value="NZ_JANIBJ010000013.1"/>
</dbReference>
<dbReference type="PROSITE" id="PS50206">
    <property type="entry name" value="RHODANESE_3"/>
    <property type="match status" value="1"/>
</dbReference>
<dbReference type="Gene3D" id="3.40.250.10">
    <property type="entry name" value="Rhodanese-like domain"/>
    <property type="match status" value="1"/>
</dbReference>
<keyword evidence="1" id="KW-0812">Transmembrane</keyword>
<dbReference type="SMART" id="SM00450">
    <property type="entry name" value="RHOD"/>
    <property type="match status" value="1"/>
</dbReference>
<dbReference type="InterPro" id="IPR050229">
    <property type="entry name" value="GlpE_sulfurtransferase"/>
</dbReference>
<dbReference type="CDD" id="cd00158">
    <property type="entry name" value="RHOD"/>
    <property type="match status" value="1"/>
</dbReference>
<dbReference type="InterPro" id="IPR001763">
    <property type="entry name" value="Rhodanese-like_dom"/>
</dbReference>
<dbReference type="Proteomes" id="UP001524499">
    <property type="component" value="Unassembled WGS sequence"/>
</dbReference>
<gene>
    <name evidence="3" type="ORF">NP590_08560</name>
</gene>
<feature type="domain" description="Rhodanese" evidence="2">
    <location>
        <begin position="50"/>
        <end position="140"/>
    </location>
</feature>
<dbReference type="PANTHER" id="PTHR43031:SF18">
    <property type="entry name" value="RHODANESE-RELATED SULFURTRANSFERASES"/>
    <property type="match status" value="1"/>
</dbReference>
<dbReference type="InterPro" id="IPR036873">
    <property type="entry name" value="Rhodanese-like_dom_sf"/>
</dbReference>
<protein>
    <submittedName>
        <fullName evidence="3">Rhodanese-like domain-containing protein</fullName>
    </submittedName>
</protein>
<sequence length="146" mass="16532">MDQYIEFITNHYLLSFSLVCVVFLLIQDLLSNSFNAYESISPLIAVTKMNDDKTVIIDVREPNEFVKSHIENAINIPQGKIDEKLPTLEKHKTHPIIVVCQTGARSVPACKTLTKAGFELVFNMQGGMQSWEENNLPIKISKKTHD</sequence>
<keyword evidence="1" id="KW-0472">Membrane</keyword>
<dbReference type="PANTHER" id="PTHR43031">
    <property type="entry name" value="FAD-DEPENDENT OXIDOREDUCTASE"/>
    <property type="match status" value="1"/>
</dbReference>
<accession>A0ABT1TFA9</accession>
<keyword evidence="4" id="KW-1185">Reference proteome</keyword>
<dbReference type="Pfam" id="PF00581">
    <property type="entry name" value="Rhodanese"/>
    <property type="match status" value="1"/>
</dbReference>